<dbReference type="PANTHER" id="PTHR46872">
    <property type="entry name" value="DNA BINDING PROTEIN"/>
    <property type="match status" value="1"/>
</dbReference>
<dbReference type="Gramene" id="OE9A053304T1">
    <property type="protein sequence ID" value="OE9A053304C1"/>
    <property type="gene ID" value="OE9A053304"/>
</dbReference>
<evidence type="ECO:0000313" key="3">
    <source>
        <dbReference type="EMBL" id="CAA3023191.1"/>
    </source>
</evidence>
<feature type="compositionally biased region" description="Polar residues" evidence="1">
    <location>
        <begin position="500"/>
        <end position="510"/>
    </location>
</feature>
<dbReference type="SMART" id="SM00717">
    <property type="entry name" value="SANT"/>
    <property type="match status" value="1"/>
</dbReference>
<dbReference type="PANTHER" id="PTHR46872:SF10">
    <property type="entry name" value="MYB-LIKE DOMAIN-CONTAINING PROTEIN"/>
    <property type="match status" value="1"/>
</dbReference>
<evidence type="ECO:0000256" key="1">
    <source>
        <dbReference type="SAM" id="MobiDB-lite"/>
    </source>
</evidence>
<evidence type="ECO:0000313" key="4">
    <source>
        <dbReference type="Proteomes" id="UP000594638"/>
    </source>
</evidence>
<dbReference type="Proteomes" id="UP000594638">
    <property type="component" value="Unassembled WGS sequence"/>
</dbReference>
<feature type="domain" description="Myb-like" evidence="2">
    <location>
        <begin position="322"/>
        <end position="375"/>
    </location>
</feature>
<protein>
    <submittedName>
        <fullName evidence="3">At-rich interactive domain-containing 2</fullName>
    </submittedName>
</protein>
<feature type="compositionally biased region" description="Basic and acidic residues" evidence="1">
    <location>
        <begin position="488"/>
        <end position="499"/>
    </location>
</feature>
<dbReference type="SUPFAM" id="SSF46689">
    <property type="entry name" value="Homeodomain-like"/>
    <property type="match status" value="1"/>
</dbReference>
<dbReference type="Pfam" id="PF00249">
    <property type="entry name" value="Myb_DNA-binding"/>
    <property type="match status" value="1"/>
</dbReference>
<keyword evidence="4" id="KW-1185">Reference proteome</keyword>
<feature type="region of interest" description="Disordered" evidence="1">
    <location>
        <begin position="476"/>
        <end position="520"/>
    </location>
</feature>
<evidence type="ECO:0000259" key="2">
    <source>
        <dbReference type="SMART" id="SM00717"/>
    </source>
</evidence>
<gene>
    <name evidence="3" type="ORF">OLEA9_A053304</name>
</gene>
<dbReference type="InterPro" id="IPR001005">
    <property type="entry name" value="SANT/Myb"/>
</dbReference>
<feature type="compositionally biased region" description="Acidic residues" evidence="1">
    <location>
        <begin position="394"/>
        <end position="415"/>
    </location>
</feature>
<name>A0A8S0USG1_OLEEU</name>
<dbReference type="CDD" id="cd00167">
    <property type="entry name" value="SANT"/>
    <property type="match status" value="1"/>
</dbReference>
<reference evidence="3 4" key="1">
    <citation type="submission" date="2019-12" db="EMBL/GenBank/DDBJ databases">
        <authorList>
            <person name="Alioto T."/>
            <person name="Alioto T."/>
            <person name="Gomez Garrido J."/>
        </authorList>
    </citation>
    <scope>NUCLEOTIDE SEQUENCE [LARGE SCALE GENOMIC DNA]</scope>
</reference>
<proteinExistence type="predicted"/>
<dbReference type="InterPro" id="IPR009057">
    <property type="entry name" value="Homeodomain-like_sf"/>
</dbReference>
<dbReference type="EMBL" id="CACTIH010009085">
    <property type="protein sequence ID" value="CAA3023191.1"/>
    <property type="molecule type" value="Genomic_DNA"/>
</dbReference>
<sequence length="581" mass="65068">MKLSLPSVDGPNKSNTFFVMTVALDNNNSQLPIIISELIENRPAISRSAFPFELKISPIFELQLNMVQKRLFDEDESNEVSSKQPRQMELNSQLVSSLEFPPEPVVQSCHKSGESYNGLTKTKAESDQKLDVGYITEQLCTTKDVETSVPGSLPSSSLFAGTISEEDIRPEAPFHIMLSPERLFEHQPRTIVHPGEIYSFLLDHPPRKLVPVGQYYQADIPEWGAHFCKKTSSYSEHIEAPYLVSQALESDEEKLAGTCVVPMSDSNQLADTGVGRTGCMCEDDGTIRCVQQHIMEAREKLRGTLGPETFAELGFSYVGEIVAEKWSEEEEKLFHQVIFSNPTSLGKNYWNHLAVVFPSRSKKEIISYYFNVFMLRRRAEQNRFAPLNIDSDDDEWVETEDSTDNEVQNGEDYDSMAESPMNPDHSEVIHVKTIAYEDVARSAPVDCRVVDFGGDNINDQEACTCKLDVECSLDPTLRPSDGNLSHDTGGRDTQERSSRSSDTGVGSQLTMEKADSHKQWTGHLSGTNGFSCHEFMTEACNAREWDFGYVNCPRNEVELLPTCNMIEEVFGAGSWDGQGLN</sequence>
<dbReference type="AlphaFoldDB" id="A0A8S0USG1"/>
<accession>A0A8S0USG1</accession>
<feature type="region of interest" description="Disordered" evidence="1">
    <location>
        <begin position="394"/>
        <end position="423"/>
    </location>
</feature>
<organism evidence="3 4">
    <name type="scientific">Olea europaea subsp. europaea</name>
    <dbReference type="NCBI Taxonomy" id="158383"/>
    <lineage>
        <taxon>Eukaryota</taxon>
        <taxon>Viridiplantae</taxon>
        <taxon>Streptophyta</taxon>
        <taxon>Embryophyta</taxon>
        <taxon>Tracheophyta</taxon>
        <taxon>Spermatophyta</taxon>
        <taxon>Magnoliopsida</taxon>
        <taxon>eudicotyledons</taxon>
        <taxon>Gunneridae</taxon>
        <taxon>Pentapetalae</taxon>
        <taxon>asterids</taxon>
        <taxon>lamiids</taxon>
        <taxon>Lamiales</taxon>
        <taxon>Oleaceae</taxon>
        <taxon>Oleeae</taxon>
        <taxon>Olea</taxon>
    </lineage>
</organism>
<comment type="caution">
    <text evidence="3">The sequence shown here is derived from an EMBL/GenBank/DDBJ whole genome shotgun (WGS) entry which is preliminary data.</text>
</comment>
<dbReference type="OrthoDB" id="1908944at2759"/>
<dbReference type="Gene3D" id="1.10.10.60">
    <property type="entry name" value="Homeodomain-like"/>
    <property type="match status" value="1"/>
</dbReference>